<sequence length="341" mass="39259">MPWSRGHPRNGTNYKSHMRNRRCYRWPAWRVGLKQEDLFDDLYDRFNTTSIRILDPEAFHKDVYEVARRSSSKDVFYARLRWRMEYRLAELQCFAWALRYMFFPGGHQQLNPHQSLACHKVMTCPSMDSLVAFLSTFVSRNRFGQLPSESKHASRLNAKHKGPFFFGRASVPSNGPGPTSNTTEQAATPAHEEERQSPPTTSSNKRSWRTTDFDETGHDTRGQTKRQRTDMDALNVSNHILIGTKNSGLITTTTPVDNDIQKEDTPWPASNTTERAASPPGQEERPRPPARSSNKRSWQNTHVDETCHDARAQTKRRRTDTDASNISDHILRELLYTTPLL</sequence>
<proteinExistence type="predicted"/>
<evidence type="ECO:0000313" key="2">
    <source>
        <dbReference type="EMBL" id="KAG5999967.1"/>
    </source>
</evidence>
<feature type="compositionally biased region" description="Polar residues" evidence="1">
    <location>
        <begin position="291"/>
        <end position="301"/>
    </location>
</feature>
<keyword evidence="3" id="KW-1185">Reference proteome</keyword>
<feature type="region of interest" description="Disordered" evidence="1">
    <location>
        <begin position="165"/>
        <end position="232"/>
    </location>
</feature>
<dbReference type="OrthoDB" id="4366798at2759"/>
<dbReference type="EMBL" id="SRPW01001594">
    <property type="protein sequence ID" value="KAG5999967.1"/>
    <property type="molecule type" value="Genomic_DNA"/>
</dbReference>
<feature type="compositionally biased region" description="Basic and acidic residues" evidence="1">
    <location>
        <begin position="302"/>
        <end position="312"/>
    </location>
</feature>
<protein>
    <submittedName>
        <fullName evidence="2">Uncharacterized protein</fullName>
    </submittedName>
</protein>
<organism evidence="2 3">
    <name type="scientific">Claviceps pusilla</name>
    <dbReference type="NCBI Taxonomy" id="123648"/>
    <lineage>
        <taxon>Eukaryota</taxon>
        <taxon>Fungi</taxon>
        <taxon>Dikarya</taxon>
        <taxon>Ascomycota</taxon>
        <taxon>Pezizomycotina</taxon>
        <taxon>Sordariomycetes</taxon>
        <taxon>Hypocreomycetidae</taxon>
        <taxon>Hypocreales</taxon>
        <taxon>Clavicipitaceae</taxon>
        <taxon>Claviceps</taxon>
    </lineage>
</organism>
<evidence type="ECO:0000256" key="1">
    <source>
        <dbReference type="SAM" id="MobiDB-lite"/>
    </source>
</evidence>
<evidence type="ECO:0000313" key="3">
    <source>
        <dbReference type="Proteomes" id="UP000748025"/>
    </source>
</evidence>
<dbReference type="Proteomes" id="UP000748025">
    <property type="component" value="Unassembled WGS sequence"/>
</dbReference>
<name>A0A9P7SYV6_9HYPO</name>
<feature type="region of interest" description="Disordered" evidence="1">
    <location>
        <begin position="248"/>
        <end position="322"/>
    </location>
</feature>
<feature type="compositionally biased region" description="Basic and acidic residues" evidence="1">
    <location>
        <begin position="209"/>
        <end position="231"/>
    </location>
</feature>
<accession>A0A9P7SYV6</accession>
<reference evidence="2" key="1">
    <citation type="journal article" date="2020" name="bioRxiv">
        <title>Whole genome comparisons of ergot fungi reveals the divergence and evolution of species within the genus Claviceps are the result of varying mechanisms driving genome evolution and host range expansion.</title>
        <authorList>
            <person name="Wyka S.A."/>
            <person name="Mondo S.J."/>
            <person name="Liu M."/>
            <person name="Dettman J."/>
            <person name="Nalam V."/>
            <person name="Broders K.D."/>
        </authorList>
    </citation>
    <scope>NUCLEOTIDE SEQUENCE</scope>
    <source>
        <strain evidence="2">CCC 602</strain>
    </source>
</reference>
<dbReference type="AlphaFoldDB" id="A0A9P7SYV6"/>
<feature type="compositionally biased region" description="Polar residues" evidence="1">
    <location>
        <begin position="171"/>
        <end position="186"/>
    </location>
</feature>
<comment type="caution">
    <text evidence="2">The sequence shown here is derived from an EMBL/GenBank/DDBJ whole genome shotgun (WGS) entry which is preliminary data.</text>
</comment>
<gene>
    <name evidence="2" type="ORF">E4U43_001749</name>
</gene>